<name>A0ABV4UR84_9MICC</name>
<feature type="domain" description="GH26" evidence="5">
    <location>
        <begin position="34"/>
        <end position="374"/>
    </location>
</feature>
<dbReference type="InterPro" id="IPR000805">
    <property type="entry name" value="Glyco_hydro_26"/>
</dbReference>
<evidence type="ECO:0000256" key="1">
    <source>
        <dbReference type="ARBA" id="ARBA00007754"/>
    </source>
</evidence>
<dbReference type="PROSITE" id="PS51257">
    <property type="entry name" value="PROKAR_LIPOPROTEIN"/>
    <property type="match status" value="1"/>
</dbReference>
<keyword evidence="2 4" id="KW-0378">Hydrolase</keyword>
<dbReference type="PROSITE" id="PS51764">
    <property type="entry name" value="GH26"/>
    <property type="match status" value="1"/>
</dbReference>
<evidence type="ECO:0000256" key="3">
    <source>
        <dbReference type="ARBA" id="ARBA00023295"/>
    </source>
</evidence>
<dbReference type="Gene3D" id="3.20.20.80">
    <property type="entry name" value="Glycosidases"/>
    <property type="match status" value="1"/>
</dbReference>
<reference evidence="6 7" key="1">
    <citation type="submission" date="2024-09" db="EMBL/GenBank/DDBJ databases">
        <authorList>
            <person name="Salinas-Garcia M.A."/>
            <person name="Prieme A."/>
        </authorList>
    </citation>
    <scope>NUCLEOTIDE SEQUENCE [LARGE SCALE GENOMIC DNA]</scope>
    <source>
        <strain evidence="6 7">DSM 21081</strain>
    </source>
</reference>
<gene>
    <name evidence="6" type="ORF">ACETWP_14235</name>
</gene>
<dbReference type="InterPro" id="IPR017853">
    <property type="entry name" value="GH"/>
</dbReference>
<evidence type="ECO:0000313" key="6">
    <source>
        <dbReference type="EMBL" id="MFB0835746.1"/>
    </source>
</evidence>
<feature type="active site" description="Nucleophile" evidence="4">
    <location>
        <position position="304"/>
    </location>
</feature>
<evidence type="ECO:0000313" key="7">
    <source>
        <dbReference type="Proteomes" id="UP001575652"/>
    </source>
</evidence>
<keyword evidence="7" id="KW-1185">Reference proteome</keyword>
<dbReference type="SUPFAM" id="SSF51445">
    <property type="entry name" value="(Trans)glycosidases"/>
    <property type="match status" value="1"/>
</dbReference>
<evidence type="ECO:0000256" key="4">
    <source>
        <dbReference type="PROSITE-ProRule" id="PRU01100"/>
    </source>
</evidence>
<accession>A0ABV4UR84</accession>
<feature type="active site" description="Proton donor" evidence="4">
    <location>
        <position position="151"/>
    </location>
</feature>
<evidence type="ECO:0000259" key="5">
    <source>
        <dbReference type="PROSITE" id="PS51764"/>
    </source>
</evidence>
<comment type="caution">
    <text evidence="6">The sequence shown here is derived from an EMBL/GenBank/DDBJ whole genome shotgun (WGS) entry which is preliminary data.</text>
</comment>
<dbReference type="InterPro" id="IPR022790">
    <property type="entry name" value="GH26_dom"/>
</dbReference>
<organism evidence="6 7">
    <name type="scientific">Arthrobacter halodurans</name>
    <dbReference type="NCBI Taxonomy" id="516699"/>
    <lineage>
        <taxon>Bacteria</taxon>
        <taxon>Bacillati</taxon>
        <taxon>Actinomycetota</taxon>
        <taxon>Actinomycetes</taxon>
        <taxon>Micrococcales</taxon>
        <taxon>Micrococcaceae</taxon>
        <taxon>Arthrobacter</taxon>
    </lineage>
</organism>
<keyword evidence="3 4" id="KW-0326">Glycosidase</keyword>
<dbReference type="EMBL" id="JBHDLJ010000013">
    <property type="protein sequence ID" value="MFB0835746.1"/>
    <property type="molecule type" value="Genomic_DNA"/>
</dbReference>
<dbReference type="PANTHER" id="PTHR40079:SF4">
    <property type="entry name" value="GH26 DOMAIN-CONTAINING PROTEIN-RELATED"/>
    <property type="match status" value="1"/>
</dbReference>
<protein>
    <submittedName>
        <fullName evidence="6">Glycoside hydrolase family 26 protein</fullName>
    </submittedName>
</protein>
<proteinExistence type="inferred from homology"/>
<dbReference type="RefSeq" id="WP_373972919.1">
    <property type="nucleotide sequence ID" value="NZ_JBHDLJ010000013.1"/>
</dbReference>
<dbReference type="GO" id="GO:0016787">
    <property type="term" value="F:hydrolase activity"/>
    <property type="evidence" value="ECO:0007669"/>
    <property type="project" value="UniProtKB-KW"/>
</dbReference>
<comment type="similarity">
    <text evidence="1 4">Belongs to the glycosyl hydrolase 26 family.</text>
</comment>
<dbReference type="Pfam" id="PF02156">
    <property type="entry name" value="Glyco_hydro_26"/>
    <property type="match status" value="1"/>
</dbReference>
<evidence type="ECO:0000256" key="2">
    <source>
        <dbReference type="ARBA" id="ARBA00022801"/>
    </source>
</evidence>
<sequence>MTRRNALIASAVAGAALLSSCGSEPTGGTELRPTPAACVVADGAALAPESGILAGVNLDWGRQTLAEYAAALGGRPAVTVSFSHFPLAATDTANLEAAHAQVRDNGGILLLTLEPAGGLDDVTRDATDGLAAMLDRFNRAGVPVIVRFAHEMNGSWYAWGQQPAAYRAAFRRVADSVHRLAPGSATMWAPNYGGGYPFAGGRHQALPGTADFAALDTDNDGALTGADDPYAPYYPGDDAVDWVGMSLYHWGNTYPWGENVVPEPGKFLQQLTGRYDGAGGNDLAVPDFYDEYGRARDKPVAIPETAALVAAGEGGAGELAIKRAWWRQLFDAGLPRDYPQLKMVNWFEWDKHEVEVGAPVDWRAAGNPRTAEAFTADLPEWYLFAGEREPCAADG</sequence>
<dbReference type="Proteomes" id="UP001575652">
    <property type="component" value="Unassembled WGS sequence"/>
</dbReference>
<dbReference type="PANTHER" id="PTHR40079">
    <property type="entry name" value="MANNAN ENDO-1,4-BETA-MANNOSIDASE E-RELATED"/>
    <property type="match status" value="1"/>
</dbReference>